<gene>
    <name evidence="2" type="ORF">TMSB3V08_LOCUS3796</name>
</gene>
<dbReference type="InterPro" id="IPR004014">
    <property type="entry name" value="ATPase_P-typ_cation-transptr_N"/>
</dbReference>
<accession>A0A7R9HLL4</accession>
<dbReference type="SUPFAM" id="SSF81665">
    <property type="entry name" value="Calcium ATPase, transmembrane domain M"/>
    <property type="match status" value="1"/>
</dbReference>
<name>A0A7R9HLL4_9NEOP</name>
<evidence type="ECO:0000259" key="1">
    <source>
        <dbReference type="Pfam" id="PF00690"/>
    </source>
</evidence>
<sequence>MDDAHAKTVDEVLNYFGTDSDKGLAQDQVKRNQEKYGLNGNSQHNTRGHPLIPADVTHCPCDVSGDQLGHRFTVTFLASRSTSGGSRSVNPTHRSLQDRWNCSSYFTVQGTLVPQNSRGCELKKPIKITCWRCVCAAVKTYASQKGCGSNGLLFVYGRCAEEANEKIETEVKGGPYLRLCSHERYNNRR</sequence>
<feature type="domain" description="Cation-transporting P-type ATPase N-terminal" evidence="1">
    <location>
        <begin position="5"/>
        <end position="39"/>
    </location>
</feature>
<dbReference type="Pfam" id="PF00690">
    <property type="entry name" value="Cation_ATPase_N"/>
    <property type="match status" value="1"/>
</dbReference>
<protein>
    <recommendedName>
        <fullName evidence="1">Cation-transporting P-type ATPase N-terminal domain-containing protein</fullName>
    </recommendedName>
</protein>
<reference evidence="2" key="1">
    <citation type="submission" date="2020-11" db="EMBL/GenBank/DDBJ databases">
        <authorList>
            <person name="Tran Van P."/>
        </authorList>
    </citation>
    <scope>NUCLEOTIDE SEQUENCE</scope>
</reference>
<organism evidence="2">
    <name type="scientific">Timema monikensis</name>
    <dbReference type="NCBI Taxonomy" id="170555"/>
    <lineage>
        <taxon>Eukaryota</taxon>
        <taxon>Metazoa</taxon>
        <taxon>Ecdysozoa</taxon>
        <taxon>Arthropoda</taxon>
        <taxon>Hexapoda</taxon>
        <taxon>Insecta</taxon>
        <taxon>Pterygota</taxon>
        <taxon>Neoptera</taxon>
        <taxon>Polyneoptera</taxon>
        <taxon>Phasmatodea</taxon>
        <taxon>Timematodea</taxon>
        <taxon>Timematoidea</taxon>
        <taxon>Timematidae</taxon>
        <taxon>Timema</taxon>
    </lineage>
</organism>
<proteinExistence type="predicted"/>
<dbReference type="AlphaFoldDB" id="A0A7R9HLL4"/>
<dbReference type="EMBL" id="OB793312">
    <property type="protein sequence ID" value="CAD7426928.1"/>
    <property type="molecule type" value="Genomic_DNA"/>
</dbReference>
<dbReference type="InterPro" id="IPR023298">
    <property type="entry name" value="ATPase_P-typ_TM_dom_sf"/>
</dbReference>
<evidence type="ECO:0000313" key="2">
    <source>
        <dbReference type="EMBL" id="CAD7426928.1"/>
    </source>
</evidence>